<dbReference type="CDD" id="cd13585">
    <property type="entry name" value="PBP2_TMBP_like"/>
    <property type="match status" value="1"/>
</dbReference>
<dbReference type="PANTHER" id="PTHR43649:SF33">
    <property type="entry name" value="POLYGALACTURONAN_RHAMNOGALACTURONAN-BINDING PROTEIN YTCQ"/>
    <property type="match status" value="1"/>
</dbReference>
<dbReference type="Proteomes" id="UP000219994">
    <property type="component" value="Unassembled WGS sequence"/>
</dbReference>
<accession>A0A2A6FR30</accession>
<dbReference type="InterPro" id="IPR050490">
    <property type="entry name" value="Bact_solute-bd_prot1"/>
</dbReference>
<feature type="signal peptide" evidence="2">
    <location>
        <begin position="1"/>
        <end position="25"/>
    </location>
</feature>
<dbReference type="AlphaFoldDB" id="A0A2A6FR30"/>
<keyword evidence="1 2" id="KW-0732">Signal</keyword>
<feature type="chain" id="PRO_5012992445" evidence="2">
    <location>
        <begin position="26"/>
        <end position="441"/>
    </location>
</feature>
<evidence type="ECO:0000313" key="3">
    <source>
        <dbReference type="EMBL" id="PDQ35345.1"/>
    </source>
</evidence>
<dbReference type="PANTHER" id="PTHR43649">
    <property type="entry name" value="ARABINOSE-BINDING PROTEIN-RELATED"/>
    <property type="match status" value="1"/>
</dbReference>
<sequence length="441" mass="47670">MRWNLRLVSATAVSAALIIPLTACSTEATNAAKSDTPIEIWTRSGDTQAKTYQKILAAFTADTGIKVTYKPVADFDTQLVTRATQKNLPDLFINDAGSLGQYVALGYLKQIDRTTIKGNDQLSDANWQENLGTDGKIYGVPFSRQAAVMTIRKDWREKLNLPIPKTWDDVTAMATAFATKDPDGDGKANTYGMVVPGTAQSGYIARWGSPYLWQAGGDIVKQTGGKYTSVFGAPETKRAMEWIRTQFCTPGNVVPGSINLNTTDALGFSDGKAGMYLTGAYQLTVFDKAVGKENVEVVPMPHGPKNNTTFAEGENVYFASTSKNPSGQKALAEYLITEKAQKIGMDSPAAGGPGPFTSVVRLPVNTRVDAGAVYADPRWGIVADAYRNQPHAYPWNINFIPLRQIVADNMNAMMADCNSDIPALIAKTDTALKAEIARQGI</sequence>
<proteinExistence type="predicted"/>
<protein>
    <submittedName>
        <fullName evidence="3">ABC transporter substrate-binding protein</fullName>
    </submittedName>
</protein>
<name>A0A2A6FR30_9MICO</name>
<comment type="caution">
    <text evidence="3">The sequence shown here is derived from an EMBL/GenBank/DDBJ whole genome shotgun (WGS) entry which is preliminary data.</text>
</comment>
<evidence type="ECO:0000256" key="2">
    <source>
        <dbReference type="SAM" id="SignalP"/>
    </source>
</evidence>
<organism evidence="3 4">
    <name type="scientific">Candidatus Lumbricidiphila eiseniae</name>
    <dbReference type="NCBI Taxonomy" id="1969409"/>
    <lineage>
        <taxon>Bacteria</taxon>
        <taxon>Bacillati</taxon>
        <taxon>Actinomycetota</taxon>
        <taxon>Actinomycetes</taxon>
        <taxon>Micrococcales</taxon>
        <taxon>Microbacteriaceae</taxon>
        <taxon>Candidatus Lumbricidiphila</taxon>
    </lineage>
</organism>
<dbReference type="Gene3D" id="3.40.190.10">
    <property type="entry name" value="Periplasmic binding protein-like II"/>
    <property type="match status" value="1"/>
</dbReference>
<gene>
    <name evidence="3" type="ORF">B5766_06620</name>
</gene>
<dbReference type="SUPFAM" id="SSF53850">
    <property type="entry name" value="Periplasmic binding protein-like II"/>
    <property type="match status" value="1"/>
</dbReference>
<evidence type="ECO:0000256" key="1">
    <source>
        <dbReference type="ARBA" id="ARBA00022729"/>
    </source>
</evidence>
<reference evidence="4" key="1">
    <citation type="submission" date="2017-03" db="EMBL/GenBank/DDBJ databases">
        <authorList>
            <person name="Lund M.B."/>
        </authorList>
    </citation>
    <scope>NUCLEOTIDE SEQUENCE [LARGE SCALE GENOMIC DNA]</scope>
</reference>
<evidence type="ECO:0000313" key="4">
    <source>
        <dbReference type="Proteomes" id="UP000219994"/>
    </source>
</evidence>
<dbReference type="EMBL" id="NAEP01000036">
    <property type="protein sequence ID" value="PDQ35345.1"/>
    <property type="molecule type" value="Genomic_DNA"/>
</dbReference>